<accession>A0A0E9WA71</accession>
<dbReference type="PROSITE" id="PS51257">
    <property type="entry name" value="PROKAR_LIPOPROTEIN"/>
    <property type="match status" value="1"/>
</dbReference>
<dbReference type="EMBL" id="GBXM01021345">
    <property type="protein sequence ID" value="JAH87232.1"/>
    <property type="molecule type" value="Transcribed_RNA"/>
</dbReference>
<name>A0A0E9WA71_ANGAN</name>
<sequence length="63" mass="6901">MFSKAERVLYGPVATQSCTASGRANTFCKINSENKSGPKINNGRDLVSRKINYAVFCCVELVL</sequence>
<reference evidence="1" key="1">
    <citation type="submission" date="2014-11" db="EMBL/GenBank/DDBJ databases">
        <authorList>
            <person name="Amaro Gonzalez C."/>
        </authorList>
    </citation>
    <scope>NUCLEOTIDE SEQUENCE</scope>
</reference>
<evidence type="ECO:0000313" key="1">
    <source>
        <dbReference type="EMBL" id="JAH87232.1"/>
    </source>
</evidence>
<protein>
    <submittedName>
        <fullName evidence="1">Uncharacterized protein</fullName>
    </submittedName>
</protein>
<proteinExistence type="predicted"/>
<dbReference type="AlphaFoldDB" id="A0A0E9WA71"/>
<reference evidence="1" key="2">
    <citation type="journal article" date="2015" name="Fish Shellfish Immunol.">
        <title>Early steps in the European eel (Anguilla anguilla)-Vibrio vulnificus interaction in the gills: Role of the RtxA13 toxin.</title>
        <authorList>
            <person name="Callol A."/>
            <person name="Pajuelo D."/>
            <person name="Ebbesson L."/>
            <person name="Teles M."/>
            <person name="MacKenzie S."/>
            <person name="Amaro C."/>
        </authorList>
    </citation>
    <scope>NUCLEOTIDE SEQUENCE</scope>
</reference>
<organism evidence="1">
    <name type="scientific">Anguilla anguilla</name>
    <name type="common">European freshwater eel</name>
    <name type="synonym">Muraena anguilla</name>
    <dbReference type="NCBI Taxonomy" id="7936"/>
    <lineage>
        <taxon>Eukaryota</taxon>
        <taxon>Metazoa</taxon>
        <taxon>Chordata</taxon>
        <taxon>Craniata</taxon>
        <taxon>Vertebrata</taxon>
        <taxon>Euteleostomi</taxon>
        <taxon>Actinopterygii</taxon>
        <taxon>Neopterygii</taxon>
        <taxon>Teleostei</taxon>
        <taxon>Anguilliformes</taxon>
        <taxon>Anguillidae</taxon>
        <taxon>Anguilla</taxon>
    </lineage>
</organism>